<organism evidence="3 4">
    <name type="scientific">Candida maltosa (strain Xu316)</name>
    <name type="common">Yeast</name>
    <dbReference type="NCBI Taxonomy" id="1245528"/>
    <lineage>
        <taxon>Eukaryota</taxon>
        <taxon>Fungi</taxon>
        <taxon>Dikarya</taxon>
        <taxon>Ascomycota</taxon>
        <taxon>Saccharomycotina</taxon>
        <taxon>Pichiomycetes</taxon>
        <taxon>Debaryomycetaceae</taxon>
        <taxon>Candida/Lodderomyces clade</taxon>
        <taxon>Candida</taxon>
    </lineage>
</organism>
<dbReference type="STRING" id="1245528.M3HJT4"/>
<feature type="region of interest" description="Disordered" evidence="2">
    <location>
        <begin position="1"/>
        <end position="97"/>
    </location>
</feature>
<proteinExistence type="predicted"/>
<dbReference type="EMBL" id="AOGT01001463">
    <property type="protein sequence ID" value="EMG47627.1"/>
    <property type="molecule type" value="Genomic_DNA"/>
</dbReference>
<evidence type="ECO:0000256" key="1">
    <source>
        <dbReference type="SAM" id="Coils"/>
    </source>
</evidence>
<feature type="compositionally biased region" description="Low complexity" evidence="2">
    <location>
        <begin position="37"/>
        <end position="46"/>
    </location>
</feature>
<keyword evidence="4" id="KW-1185">Reference proteome</keyword>
<feature type="region of interest" description="Disordered" evidence="2">
    <location>
        <begin position="172"/>
        <end position="193"/>
    </location>
</feature>
<dbReference type="Proteomes" id="UP000011777">
    <property type="component" value="Unassembled WGS sequence"/>
</dbReference>
<reference evidence="3 4" key="1">
    <citation type="submission" date="2013-02" db="EMBL/GenBank/DDBJ databases">
        <title>Genome sequence of Candida maltosa Xu316, a potential industrial strain for xylitol and ethanol production.</title>
        <authorList>
            <person name="Yu J."/>
            <person name="Wang Q."/>
            <person name="Geng X."/>
            <person name="Bao W."/>
            <person name="He P."/>
            <person name="Cai J."/>
        </authorList>
    </citation>
    <scope>NUCLEOTIDE SEQUENCE [LARGE SCALE GENOMIC DNA]</scope>
    <source>
        <strain evidence="4">Xu316</strain>
    </source>
</reference>
<dbReference type="OrthoDB" id="4052563at2759"/>
<sequence length="787" mass="91022">MSTSDVFDQNASAENLGSSFSSGNIVLMQPEDLSKSLQLQQQQQQQELPSEETPTHSYSKEEESSPFISHPSSPMDEIMPQETSSPSLTARDSYAPPSISNLEQSLAEMKVSAPEPDILSVNHTITDISNDDILTINNSTPSRNKSPRTISPWRQIRPSVRTPEKRSVFQNKPDLKYGMNPLQNGTTLVTSTNSTEEEYNRKLLDYKIEIKFLRKFLHELLDKYNIDESDIERFFKGCSGSLTSTLEIQHQNLQLEYNDVVNLNNDLYENLSTFEKKLMDKENQIKDLHGFIDTITFSVDGLIRALIEDRSTIESSREALEKSLESPLEARLNVIKFELLTRFEKKSTTWPTPPSTYGGKDEKDGYINTVEELLKTVDSLESQCRSQKLSRDRLEQQLLVQIEESNKIKSNFQIMSTKFNQLRQSLDNDSKFESQKGELEKKVLEYEKMVPSLQNEIQRLRSNTSDDYSKIHSRSLSIHESSIMGDYLQLQNAYAKLNQEFNDIRNEHKSLQKSSQDKISNLTTKLHEKSVELRTQLDATNKLRIELDSSLDKQRKYNTERIQMSYSTDALKKENEALQSKIAKLTDLMTLTVDGNTTSSEAVVKKLSVLEFQYKDLLLFDAVEFKKLIDSYNKIADDKSLHDPKTKYEKLYRKINEMKASQDHDDVAYIRDKHKSIFEYFIRATDILVNDHVRLLLKENDNEDHKKLKSQVEKLTQENESLKLELAKEDVEEDPLSPISKLRMNDLRNKWKAERERRILEDQEAKKRFKELESEIARLNEVITANK</sequence>
<comment type="caution">
    <text evidence="3">The sequence shown here is derived from an EMBL/GenBank/DDBJ whole genome shotgun (WGS) entry which is preliminary data.</text>
</comment>
<protein>
    <recommendedName>
        <fullName evidence="5">Mto2p-binding domain-containing protein</fullName>
    </recommendedName>
</protein>
<keyword evidence="1" id="KW-0175">Coiled coil</keyword>
<gene>
    <name evidence="3" type="ORF">G210_1961</name>
</gene>
<dbReference type="OMA" id="RKYNTER"/>
<evidence type="ECO:0000313" key="3">
    <source>
        <dbReference type="EMBL" id="EMG47627.1"/>
    </source>
</evidence>
<evidence type="ECO:0000313" key="4">
    <source>
        <dbReference type="Proteomes" id="UP000011777"/>
    </source>
</evidence>
<feature type="coiled-coil region" evidence="1">
    <location>
        <begin position="436"/>
        <end position="463"/>
    </location>
</feature>
<dbReference type="HOGENOM" id="CLU_015605_0_0_1"/>
<feature type="compositionally biased region" description="Polar residues" evidence="2">
    <location>
        <begin position="1"/>
        <end position="24"/>
    </location>
</feature>
<evidence type="ECO:0000256" key="2">
    <source>
        <dbReference type="SAM" id="MobiDB-lite"/>
    </source>
</evidence>
<feature type="coiled-coil region" evidence="1">
    <location>
        <begin position="698"/>
        <end position="782"/>
    </location>
</feature>
<accession>M3HJT4</accession>
<evidence type="ECO:0008006" key="5">
    <source>
        <dbReference type="Google" id="ProtNLM"/>
    </source>
</evidence>
<dbReference type="PANTHER" id="PTHR23159">
    <property type="entry name" value="CENTROSOMAL PROTEIN 2"/>
    <property type="match status" value="1"/>
</dbReference>
<feature type="compositionally biased region" description="Polar residues" evidence="2">
    <location>
        <begin position="81"/>
        <end position="90"/>
    </location>
</feature>
<feature type="compositionally biased region" description="Polar residues" evidence="2">
    <location>
        <begin position="181"/>
        <end position="193"/>
    </location>
</feature>
<feature type="coiled-coil region" evidence="1">
    <location>
        <begin position="487"/>
        <end position="514"/>
    </location>
</feature>
<dbReference type="PANTHER" id="PTHR23159:SF31">
    <property type="entry name" value="CENTROSOME-ASSOCIATED PROTEIN CEP250 ISOFORM X1"/>
    <property type="match status" value="1"/>
</dbReference>
<name>M3HJT4_CANMX</name>
<dbReference type="AlphaFoldDB" id="M3HJT4"/>
<feature type="coiled-coil region" evidence="1">
    <location>
        <begin position="363"/>
        <end position="397"/>
    </location>
</feature>
<dbReference type="eggNOG" id="ENOG502R9Z8">
    <property type="taxonomic scope" value="Eukaryota"/>
</dbReference>